<organism evidence="6">
    <name type="scientific">Yersinia enterocolitica W22703</name>
    <dbReference type="NCBI Taxonomy" id="913028"/>
    <lineage>
        <taxon>Bacteria</taxon>
        <taxon>Pseudomonadati</taxon>
        <taxon>Pseudomonadota</taxon>
        <taxon>Gammaproteobacteria</taxon>
        <taxon>Enterobacterales</taxon>
        <taxon>Yersiniaceae</taxon>
        <taxon>Yersinia</taxon>
    </lineage>
</organism>
<evidence type="ECO:0000256" key="4">
    <source>
        <dbReference type="ARBA" id="ARBA00012547"/>
    </source>
</evidence>
<sequence length="91" mass="10578">MQIRQSIHSDHARQLDTAGLRREFLIENIFVSDEYTMTYSHIDRIIVGGILPVEKTVSIGDEVGKQLGVSYFLERRELGCYQYWRAGPYHC</sequence>
<dbReference type="GO" id="GO:0042840">
    <property type="term" value="P:D-glucuronate catabolic process"/>
    <property type="evidence" value="ECO:0007669"/>
    <property type="project" value="TreeGrafter"/>
</dbReference>
<dbReference type="PANTHER" id="PTHR38461">
    <property type="entry name" value="4-DEOXY-L-THREO-5-HEXOSULOSE-URONATE KETOL-ISOMERASE"/>
    <property type="match status" value="1"/>
</dbReference>
<dbReference type="EMBL" id="FR718518">
    <property type="protein sequence ID" value="CBX70147.1"/>
    <property type="molecule type" value="Genomic_DNA"/>
</dbReference>
<dbReference type="AlphaFoldDB" id="F4MWD9"/>
<protein>
    <recommendedName>
        <fullName evidence="4">5-dehydro-4-deoxy-D-glucuronate isomerase</fullName>
        <ecNumber evidence="4">5.3.1.17</ecNumber>
    </recommendedName>
</protein>
<accession>F4MWD9</accession>
<dbReference type="UniPathway" id="UPA00545">
    <property type="reaction ID" value="UER00826"/>
</dbReference>
<evidence type="ECO:0000256" key="5">
    <source>
        <dbReference type="ARBA" id="ARBA00022833"/>
    </source>
</evidence>
<dbReference type="GO" id="GO:0046872">
    <property type="term" value="F:metal ion binding"/>
    <property type="evidence" value="ECO:0007669"/>
    <property type="project" value="TreeGrafter"/>
</dbReference>
<dbReference type="GO" id="GO:0019698">
    <property type="term" value="P:D-galacturonate catabolic process"/>
    <property type="evidence" value="ECO:0007669"/>
    <property type="project" value="TreeGrafter"/>
</dbReference>
<evidence type="ECO:0000256" key="3">
    <source>
        <dbReference type="ARBA" id="ARBA00008086"/>
    </source>
</evidence>
<evidence type="ECO:0000256" key="1">
    <source>
        <dbReference type="ARBA" id="ARBA00000552"/>
    </source>
</evidence>
<dbReference type="EC" id="5.3.1.17" evidence="4"/>
<dbReference type="InterPro" id="IPR007045">
    <property type="entry name" value="KduI"/>
</dbReference>
<comment type="similarity">
    <text evidence="3">Belongs to the KduI family.</text>
</comment>
<dbReference type="GO" id="GO:0045490">
    <property type="term" value="P:pectin catabolic process"/>
    <property type="evidence" value="ECO:0007669"/>
    <property type="project" value="UniProtKB-UniPathway"/>
</dbReference>
<dbReference type="InterPro" id="IPR014710">
    <property type="entry name" value="RmlC-like_jellyroll"/>
</dbReference>
<comment type="pathway">
    <text evidence="2">Glycan metabolism; pectin degradation; 2-dehydro-3-deoxy-D-gluconate from pectin: step 4/5.</text>
</comment>
<gene>
    <name evidence="6" type="ORF">YEW_GF26880</name>
</gene>
<dbReference type="SUPFAM" id="SSF51182">
    <property type="entry name" value="RmlC-like cupins"/>
    <property type="match status" value="1"/>
</dbReference>
<evidence type="ECO:0000256" key="2">
    <source>
        <dbReference type="ARBA" id="ARBA00005148"/>
    </source>
</evidence>
<dbReference type="PANTHER" id="PTHR38461:SF1">
    <property type="entry name" value="4-DEOXY-L-THREO-5-HEXOSULOSE-URONATE KETOL-ISOMERASE"/>
    <property type="match status" value="1"/>
</dbReference>
<reference evidence="6" key="1">
    <citation type="journal article" date="2011" name="BMC Genomics">
        <title>Shotgun sequencing of Yersinia enterocolitica strain W22703 (biotype 2, serotype O:9): genomic evidence for oscillation between invertebrates and mammals.</title>
        <authorList>
            <person name="Fuchs T.M."/>
            <person name="Brandt K."/>
            <person name="Starke M."/>
            <person name="Rattei T."/>
        </authorList>
    </citation>
    <scope>NUCLEOTIDE SEQUENCE</scope>
</reference>
<dbReference type="GO" id="GO:0008697">
    <property type="term" value="F:4-deoxy-L-threo-5-hexosulose-uronate ketol-isomerase activity"/>
    <property type="evidence" value="ECO:0007669"/>
    <property type="project" value="UniProtKB-EC"/>
</dbReference>
<dbReference type="Gene3D" id="2.60.120.10">
    <property type="entry name" value="Jelly Rolls"/>
    <property type="match status" value="1"/>
</dbReference>
<dbReference type="InterPro" id="IPR011051">
    <property type="entry name" value="RmlC_Cupin_sf"/>
</dbReference>
<comment type="catalytic activity">
    <reaction evidence="1">
        <text>5-dehydro-4-deoxy-D-glucuronate = 3-deoxy-D-glycero-2,5-hexodiulosonate</text>
        <dbReference type="Rhea" id="RHEA:23896"/>
        <dbReference type="ChEBI" id="CHEBI:17117"/>
        <dbReference type="ChEBI" id="CHEBI:29071"/>
        <dbReference type="EC" id="5.3.1.17"/>
    </reaction>
</comment>
<proteinExistence type="inferred from homology"/>
<keyword evidence="5" id="KW-0862">Zinc</keyword>
<evidence type="ECO:0000313" key="6">
    <source>
        <dbReference type="EMBL" id="CBX70147.1"/>
    </source>
</evidence>
<keyword evidence="6" id="KW-0413">Isomerase</keyword>
<name>F4MWD9_YEREN</name>